<proteinExistence type="predicted"/>
<dbReference type="InterPro" id="IPR009959">
    <property type="entry name" value="Cyclase_SnoaL-like"/>
</dbReference>
<evidence type="ECO:0000313" key="2">
    <source>
        <dbReference type="Proteomes" id="UP000053398"/>
    </source>
</evidence>
<dbReference type="Pfam" id="PF07366">
    <property type="entry name" value="SnoaL"/>
    <property type="match status" value="1"/>
</dbReference>
<dbReference type="AlphaFoldDB" id="A0A117QGZ9"/>
<protein>
    <submittedName>
        <fullName evidence="1">Ester cyclase</fullName>
    </submittedName>
</protein>
<sequence>MPTAREARNKATFRRLRDAVHTGDLETVSKAIDEIVAPDLLFHAPVPMGATGAQALKRVWEALLRAFPDLRVEIEDEIAEGDKVVFRNTVTGTHQGEYQGLPATGRPVRYQEIFVLRFADGRVAEVWGVVDVLTQMRQLGMVPGGPS</sequence>
<comment type="caution">
    <text evidence="1">The sequence shown here is derived from an EMBL/GenBank/DDBJ whole genome shotgun (WGS) entry which is preliminary data.</text>
</comment>
<dbReference type="Proteomes" id="UP000053398">
    <property type="component" value="Unassembled WGS sequence"/>
</dbReference>
<dbReference type="EMBL" id="LMWP01000016">
    <property type="protein sequence ID" value="KUN27866.1"/>
    <property type="molecule type" value="Genomic_DNA"/>
</dbReference>
<dbReference type="SUPFAM" id="SSF54427">
    <property type="entry name" value="NTF2-like"/>
    <property type="match status" value="1"/>
</dbReference>
<dbReference type="Gene3D" id="3.10.450.50">
    <property type="match status" value="1"/>
</dbReference>
<organism evidence="1 2">
    <name type="scientific">Streptomyces corchorusii</name>
    <name type="common">Streptomyces chibaensis</name>
    <dbReference type="NCBI Taxonomy" id="1903"/>
    <lineage>
        <taxon>Bacteria</taxon>
        <taxon>Bacillati</taxon>
        <taxon>Actinomycetota</taxon>
        <taxon>Actinomycetes</taxon>
        <taxon>Kitasatosporales</taxon>
        <taxon>Streptomycetaceae</taxon>
        <taxon>Streptomyces</taxon>
    </lineage>
</organism>
<dbReference type="InterPro" id="IPR032710">
    <property type="entry name" value="NTF2-like_dom_sf"/>
</dbReference>
<reference evidence="1 2" key="1">
    <citation type="submission" date="2015-10" db="EMBL/GenBank/DDBJ databases">
        <title>Draft genome sequence of Streptomyces corchorusii DSM 40340, type strain for the species Streptomyces corchorusii.</title>
        <authorList>
            <person name="Ruckert C."/>
            <person name="Winkler A."/>
            <person name="Kalinowski J."/>
            <person name="Kampfer P."/>
            <person name="Glaeser S."/>
        </authorList>
    </citation>
    <scope>NUCLEOTIDE SEQUENCE [LARGE SCALE GENOMIC DNA]</scope>
    <source>
        <strain evidence="1 2">DSM 40340</strain>
    </source>
</reference>
<name>A0A117QGZ9_STRCK</name>
<dbReference type="RefSeq" id="WP_059263349.1">
    <property type="nucleotide sequence ID" value="NZ_KQ948355.1"/>
</dbReference>
<dbReference type="PANTHER" id="PTHR38436:SF1">
    <property type="entry name" value="ESTER CYCLASE"/>
    <property type="match status" value="1"/>
</dbReference>
<keyword evidence="2" id="KW-1185">Reference proteome</keyword>
<evidence type="ECO:0000313" key="1">
    <source>
        <dbReference type="EMBL" id="KUN27866.1"/>
    </source>
</evidence>
<gene>
    <name evidence="1" type="ORF">AQJ11_14775</name>
</gene>
<accession>A0A117QGZ9</accession>
<dbReference type="GO" id="GO:0030638">
    <property type="term" value="P:polyketide metabolic process"/>
    <property type="evidence" value="ECO:0007669"/>
    <property type="project" value="InterPro"/>
</dbReference>
<dbReference type="PANTHER" id="PTHR38436">
    <property type="entry name" value="POLYKETIDE CYCLASE SNOAL-LIKE DOMAIN"/>
    <property type="match status" value="1"/>
</dbReference>